<name>A0A3B0RJU8_9ZZZZ</name>
<accession>A0A3B0RJU8</accession>
<organism evidence="2">
    <name type="scientific">hydrothermal vent metagenome</name>
    <dbReference type="NCBI Taxonomy" id="652676"/>
    <lineage>
        <taxon>unclassified sequences</taxon>
        <taxon>metagenomes</taxon>
        <taxon>ecological metagenomes</taxon>
    </lineage>
</organism>
<gene>
    <name evidence="2" type="ORF">MNBD_ACTINO02-1291</name>
</gene>
<protein>
    <submittedName>
        <fullName evidence="2">Uncharacterized protein</fullName>
    </submittedName>
</protein>
<feature type="region of interest" description="Disordered" evidence="1">
    <location>
        <begin position="23"/>
        <end position="57"/>
    </location>
</feature>
<dbReference type="AlphaFoldDB" id="A0A3B0RJU8"/>
<evidence type="ECO:0000256" key="1">
    <source>
        <dbReference type="SAM" id="MobiDB-lite"/>
    </source>
</evidence>
<proteinExistence type="predicted"/>
<dbReference type="PROSITE" id="PS51257">
    <property type="entry name" value="PROKAR_LIPOPROTEIN"/>
    <property type="match status" value="1"/>
</dbReference>
<evidence type="ECO:0000313" key="2">
    <source>
        <dbReference type="EMBL" id="VAV93724.1"/>
    </source>
</evidence>
<feature type="compositionally biased region" description="Low complexity" evidence="1">
    <location>
        <begin position="30"/>
        <end position="57"/>
    </location>
</feature>
<reference evidence="2" key="1">
    <citation type="submission" date="2018-06" db="EMBL/GenBank/DDBJ databases">
        <authorList>
            <person name="Zhirakovskaya E."/>
        </authorList>
    </citation>
    <scope>NUCLEOTIDE SEQUENCE</scope>
</reference>
<sequence>MTVRHRTRLVAVGVVLVATACSAGGDDTESVPSTSPATTAASSSATQQVATTTTTATATTTSIAPQSEPLLIGAAPVIQLTATEGVGVRPTLGWEAVEDADSYFLVVKDDAGTAYWAWDGSETSIPLGGANFPEDFGNGPTIGPGYTWSVSAYSADGTFLAISGDRPISP</sequence>
<dbReference type="EMBL" id="UOEK01000048">
    <property type="protein sequence ID" value="VAV93724.1"/>
    <property type="molecule type" value="Genomic_DNA"/>
</dbReference>